<accession>A0ABR0ID15</accession>
<proteinExistence type="predicted"/>
<evidence type="ECO:0000313" key="1">
    <source>
        <dbReference type="EMBL" id="KAK4678149.1"/>
    </source>
</evidence>
<keyword evidence="2" id="KW-1185">Reference proteome</keyword>
<sequence>MSSYSYIHARPLAFLLQLVNFRLEPNSALYTRGSGTGTVTLNLSLQGSALQSVSGSYSVTSPNLFAALLVVARRPSRTPDWAAMPEPVHIVIRYWSLGKTERMKAISGPRSGDRAPGPPGMMRTWRLDGGEVRVWVGEMVGQKVDLWVFIIAEAGSEVTGRRVRERRVRVRWRLC</sequence>
<organism evidence="1 2">
    <name type="scientific">Podospora pseudoanserina</name>
    <dbReference type="NCBI Taxonomy" id="2609844"/>
    <lineage>
        <taxon>Eukaryota</taxon>
        <taxon>Fungi</taxon>
        <taxon>Dikarya</taxon>
        <taxon>Ascomycota</taxon>
        <taxon>Pezizomycotina</taxon>
        <taxon>Sordariomycetes</taxon>
        <taxon>Sordariomycetidae</taxon>
        <taxon>Sordariales</taxon>
        <taxon>Podosporaceae</taxon>
        <taxon>Podospora</taxon>
    </lineage>
</organism>
<protein>
    <submittedName>
        <fullName evidence="1">Uncharacterized protein</fullName>
    </submittedName>
</protein>
<reference evidence="1 2" key="1">
    <citation type="journal article" date="2023" name="bioRxiv">
        <title>High-quality genome assemblies of four members of thePodospora anserinaspecies complex.</title>
        <authorList>
            <person name="Ament-Velasquez S.L."/>
            <person name="Vogan A.A."/>
            <person name="Wallerman O."/>
            <person name="Hartmann F."/>
            <person name="Gautier V."/>
            <person name="Silar P."/>
            <person name="Giraud T."/>
            <person name="Johannesson H."/>
        </authorList>
    </citation>
    <scope>NUCLEOTIDE SEQUENCE [LARGE SCALE GENOMIC DNA]</scope>
    <source>
        <strain evidence="1 2">CBS 124.78</strain>
    </source>
</reference>
<comment type="caution">
    <text evidence="1">The sequence shown here is derived from an EMBL/GenBank/DDBJ whole genome shotgun (WGS) entry which is preliminary data.</text>
</comment>
<evidence type="ECO:0000313" key="2">
    <source>
        <dbReference type="Proteomes" id="UP001323617"/>
    </source>
</evidence>
<dbReference type="Proteomes" id="UP001323617">
    <property type="component" value="Unassembled WGS sequence"/>
</dbReference>
<name>A0ABR0ID15_9PEZI</name>
<dbReference type="GeneID" id="87961000"/>
<gene>
    <name evidence="1" type="ORF">QC764_0052230</name>
</gene>
<dbReference type="EMBL" id="JAFFHC010000003">
    <property type="protein sequence ID" value="KAK4678149.1"/>
    <property type="molecule type" value="Genomic_DNA"/>
</dbReference>
<dbReference type="RefSeq" id="XP_062801619.1">
    <property type="nucleotide sequence ID" value="XM_062940426.1"/>
</dbReference>